<dbReference type="Proteomes" id="UP001428817">
    <property type="component" value="Unassembled WGS sequence"/>
</dbReference>
<evidence type="ECO:0000259" key="2">
    <source>
        <dbReference type="PROSITE" id="PS50263"/>
    </source>
</evidence>
<dbReference type="RefSeq" id="WP_185060326.1">
    <property type="nucleotide sequence ID" value="NZ_BAABJP010000020.1"/>
</dbReference>
<keyword evidence="1" id="KW-0378">Hydrolase</keyword>
<dbReference type="SUPFAM" id="SSF56317">
    <property type="entry name" value="Carbon-nitrogen hydrolase"/>
    <property type="match status" value="1"/>
</dbReference>
<evidence type="ECO:0000313" key="3">
    <source>
        <dbReference type="EMBL" id="GAA5160471.1"/>
    </source>
</evidence>
<dbReference type="InterPro" id="IPR003010">
    <property type="entry name" value="C-N_Hydrolase"/>
</dbReference>
<proteinExistence type="predicted"/>
<evidence type="ECO:0000256" key="1">
    <source>
        <dbReference type="ARBA" id="ARBA00022801"/>
    </source>
</evidence>
<gene>
    <name evidence="3" type="ORF">GCM10023321_43220</name>
</gene>
<dbReference type="PANTHER" id="PTHR43674">
    <property type="entry name" value="NITRILASE C965.09-RELATED"/>
    <property type="match status" value="1"/>
</dbReference>
<dbReference type="PANTHER" id="PTHR43674:SF2">
    <property type="entry name" value="BETA-UREIDOPROPIONASE"/>
    <property type="match status" value="1"/>
</dbReference>
<keyword evidence="4" id="KW-1185">Reference proteome</keyword>
<dbReference type="Pfam" id="PF00795">
    <property type="entry name" value="CN_hydrolase"/>
    <property type="match status" value="1"/>
</dbReference>
<dbReference type="PROSITE" id="PS50263">
    <property type="entry name" value="CN_HYDROLASE"/>
    <property type="match status" value="1"/>
</dbReference>
<evidence type="ECO:0000313" key="4">
    <source>
        <dbReference type="Proteomes" id="UP001428817"/>
    </source>
</evidence>
<reference evidence="4" key="1">
    <citation type="journal article" date="2019" name="Int. J. Syst. Evol. Microbiol.">
        <title>The Global Catalogue of Microorganisms (GCM) 10K type strain sequencing project: providing services to taxonomists for standard genome sequencing and annotation.</title>
        <authorList>
            <consortium name="The Broad Institute Genomics Platform"/>
            <consortium name="The Broad Institute Genome Sequencing Center for Infectious Disease"/>
            <person name="Wu L."/>
            <person name="Ma J."/>
        </authorList>
    </citation>
    <scope>NUCLEOTIDE SEQUENCE [LARGE SCALE GENOMIC DNA]</scope>
    <source>
        <strain evidence="4">JCM 18303</strain>
    </source>
</reference>
<organism evidence="3 4">
    <name type="scientific">Pseudonocardia eucalypti</name>
    <dbReference type="NCBI Taxonomy" id="648755"/>
    <lineage>
        <taxon>Bacteria</taxon>
        <taxon>Bacillati</taxon>
        <taxon>Actinomycetota</taxon>
        <taxon>Actinomycetes</taxon>
        <taxon>Pseudonocardiales</taxon>
        <taxon>Pseudonocardiaceae</taxon>
        <taxon>Pseudonocardia</taxon>
    </lineage>
</organism>
<feature type="domain" description="CN hydrolase" evidence="2">
    <location>
        <begin position="3"/>
        <end position="247"/>
    </location>
</feature>
<dbReference type="InterPro" id="IPR036526">
    <property type="entry name" value="C-N_Hydrolase_sf"/>
</dbReference>
<comment type="caution">
    <text evidence="3">The sequence shown here is derived from an EMBL/GenBank/DDBJ whole genome shotgun (WGS) entry which is preliminary data.</text>
</comment>
<dbReference type="EMBL" id="BAABJP010000020">
    <property type="protein sequence ID" value="GAA5160471.1"/>
    <property type="molecule type" value="Genomic_DNA"/>
</dbReference>
<name>A0ABP9QEA4_9PSEU</name>
<sequence length="270" mass="28958">MIVKAASCQLRIDVTDVAGNRARAAEAVTEAARRGARLVVLPELACSGYVFTGPEEARERAEPADGRTVTDWCALSAEYGLVLVGGFCELGEDGHVYNSAVLVDAGEPRAVYRKVHLWDAEKDVFRPGVARPPVVATSVGRVAVMICYDAEFPEWHRLAAQAGAQIIALPTNWPDEGRPPGERPLEVVRVQAGAAANRVFVVAADRCGTERGVSWVGGSAIVGPDGFPLAGPVADPCPELLLADLDPARADRKDLNPRNHVFTDRRPDLY</sequence>
<dbReference type="Gene3D" id="3.60.110.10">
    <property type="entry name" value="Carbon-nitrogen hydrolase"/>
    <property type="match status" value="1"/>
</dbReference>
<accession>A0ABP9QEA4</accession>
<dbReference type="InterPro" id="IPR050345">
    <property type="entry name" value="Aliph_Amidase/BUP"/>
</dbReference>
<protein>
    <submittedName>
        <fullName evidence="3">Nitrilase family protein</fullName>
    </submittedName>
</protein>